<evidence type="ECO:0000313" key="3">
    <source>
        <dbReference type="Proteomes" id="UP000756346"/>
    </source>
</evidence>
<dbReference type="RefSeq" id="XP_046013455.1">
    <property type="nucleotide sequence ID" value="XM_046153452.1"/>
</dbReference>
<dbReference type="GeneID" id="70182998"/>
<proteinExistence type="predicted"/>
<dbReference type="EMBL" id="JAGTJQ010000004">
    <property type="protein sequence ID" value="KAH7032623.1"/>
    <property type="molecule type" value="Genomic_DNA"/>
</dbReference>
<evidence type="ECO:0000256" key="1">
    <source>
        <dbReference type="SAM" id="MobiDB-lite"/>
    </source>
</evidence>
<dbReference type="Proteomes" id="UP000756346">
    <property type="component" value="Unassembled WGS sequence"/>
</dbReference>
<accession>A0A9P9BRD9</accession>
<dbReference type="AlphaFoldDB" id="A0A9P9BRD9"/>
<organism evidence="2 3">
    <name type="scientific">Microdochium trichocladiopsis</name>
    <dbReference type="NCBI Taxonomy" id="1682393"/>
    <lineage>
        <taxon>Eukaryota</taxon>
        <taxon>Fungi</taxon>
        <taxon>Dikarya</taxon>
        <taxon>Ascomycota</taxon>
        <taxon>Pezizomycotina</taxon>
        <taxon>Sordariomycetes</taxon>
        <taxon>Xylariomycetidae</taxon>
        <taxon>Xylariales</taxon>
        <taxon>Microdochiaceae</taxon>
        <taxon>Microdochium</taxon>
    </lineage>
</organism>
<name>A0A9P9BRD9_9PEZI</name>
<sequence length="220" mass="24742">MDFVQELKFPLVPDHQLITLVQYNAVRAILLNMSILSMLHVLPAGCPQSLGVRPASLPNTSQLPRDLHPTSLELERRSHPPKHQFNNNNTSEPPSSSSRKPATVSWFNIFAAIPIPQLRDNIILHAHRLDLDDLAHDLGKGVYDGLDDPERRGLVVWGDRPWSAHNWEASDGFVRKWGFLLEGCVDLVVSTNRWRGLRGDDVLLGGCVWKWGTGRSKALR</sequence>
<dbReference type="Pfam" id="PF11905">
    <property type="entry name" value="DUF3425"/>
    <property type="match status" value="1"/>
</dbReference>
<evidence type="ECO:0000313" key="2">
    <source>
        <dbReference type="EMBL" id="KAH7032623.1"/>
    </source>
</evidence>
<dbReference type="OrthoDB" id="125347at2759"/>
<protein>
    <submittedName>
        <fullName evidence="2">Uncharacterized protein</fullName>
    </submittedName>
</protein>
<feature type="region of interest" description="Disordered" evidence="1">
    <location>
        <begin position="77"/>
        <end position="99"/>
    </location>
</feature>
<dbReference type="InterPro" id="IPR021833">
    <property type="entry name" value="DUF3425"/>
</dbReference>
<keyword evidence="3" id="KW-1185">Reference proteome</keyword>
<gene>
    <name evidence="2" type="ORF">B0I36DRAFT_319744</name>
</gene>
<comment type="caution">
    <text evidence="2">The sequence shown here is derived from an EMBL/GenBank/DDBJ whole genome shotgun (WGS) entry which is preliminary data.</text>
</comment>
<reference evidence="2" key="1">
    <citation type="journal article" date="2021" name="Nat. Commun.">
        <title>Genetic determinants of endophytism in the Arabidopsis root mycobiome.</title>
        <authorList>
            <person name="Mesny F."/>
            <person name="Miyauchi S."/>
            <person name="Thiergart T."/>
            <person name="Pickel B."/>
            <person name="Atanasova L."/>
            <person name="Karlsson M."/>
            <person name="Huettel B."/>
            <person name="Barry K.W."/>
            <person name="Haridas S."/>
            <person name="Chen C."/>
            <person name="Bauer D."/>
            <person name="Andreopoulos W."/>
            <person name="Pangilinan J."/>
            <person name="LaButti K."/>
            <person name="Riley R."/>
            <person name="Lipzen A."/>
            <person name="Clum A."/>
            <person name="Drula E."/>
            <person name="Henrissat B."/>
            <person name="Kohler A."/>
            <person name="Grigoriev I.V."/>
            <person name="Martin F.M."/>
            <person name="Hacquard S."/>
        </authorList>
    </citation>
    <scope>NUCLEOTIDE SEQUENCE</scope>
    <source>
        <strain evidence="2">MPI-CAGE-CH-0230</strain>
    </source>
</reference>
<feature type="compositionally biased region" description="Low complexity" evidence="1">
    <location>
        <begin position="86"/>
        <end position="98"/>
    </location>
</feature>
<dbReference type="PANTHER" id="PTHR38116:SF1">
    <property type="entry name" value="BZIP DOMAIN-CONTAINING PROTEIN"/>
    <property type="match status" value="1"/>
</dbReference>
<dbReference type="PANTHER" id="PTHR38116">
    <property type="entry name" value="CHROMOSOME 7, WHOLE GENOME SHOTGUN SEQUENCE"/>
    <property type="match status" value="1"/>
</dbReference>